<sequence length="84" mass="9597">MSSQFLAPYYFLNMNLEFEFQIVEHKVRRKKGDFRRDFGGGACGQGDFRRRSRGDANKMSESSDRESHDPPVFGGEDTESAKPS</sequence>
<feature type="compositionally biased region" description="Basic and acidic residues" evidence="1">
    <location>
        <begin position="47"/>
        <end position="69"/>
    </location>
</feature>
<evidence type="ECO:0000256" key="1">
    <source>
        <dbReference type="SAM" id="MobiDB-lite"/>
    </source>
</evidence>
<keyword evidence="3" id="KW-1185">Reference proteome</keyword>
<feature type="region of interest" description="Disordered" evidence="1">
    <location>
        <begin position="33"/>
        <end position="84"/>
    </location>
</feature>
<name>A0A6J5Y771_PRUAR</name>
<gene>
    <name evidence="2" type="ORF">ORAREDHAP_LOCUS49187</name>
</gene>
<accession>A0A6J5Y771</accession>
<protein>
    <submittedName>
        <fullName evidence="2">Uncharacterized protein</fullName>
    </submittedName>
</protein>
<dbReference type="AlphaFoldDB" id="A0A6J5Y771"/>
<evidence type="ECO:0000313" key="2">
    <source>
        <dbReference type="EMBL" id="CAB4320382.1"/>
    </source>
</evidence>
<proteinExistence type="predicted"/>
<reference evidence="3" key="1">
    <citation type="journal article" date="2020" name="Genome Biol.">
        <title>Gamete binning: chromosome-level and haplotype-resolved genome assembly enabled by high-throughput single-cell sequencing of gamete genomes.</title>
        <authorList>
            <person name="Campoy J.A."/>
            <person name="Sun H."/>
            <person name="Goel M."/>
            <person name="Jiao W.-B."/>
            <person name="Folz-Donahue K."/>
            <person name="Wang N."/>
            <person name="Rubio M."/>
            <person name="Liu C."/>
            <person name="Kukat C."/>
            <person name="Ruiz D."/>
            <person name="Huettel B."/>
            <person name="Schneeberger K."/>
        </authorList>
    </citation>
    <scope>NUCLEOTIDE SEQUENCE [LARGE SCALE GENOMIC DNA]</scope>
    <source>
        <strain evidence="3">cv. Rojo Pasion</strain>
    </source>
</reference>
<dbReference type="Proteomes" id="UP000507245">
    <property type="component" value="Unassembled WGS sequence"/>
</dbReference>
<evidence type="ECO:0000313" key="3">
    <source>
        <dbReference type="Proteomes" id="UP000507245"/>
    </source>
</evidence>
<organism evidence="2 3">
    <name type="scientific">Prunus armeniaca</name>
    <name type="common">Apricot</name>
    <name type="synonym">Armeniaca vulgaris</name>
    <dbReference type="NCBI Taxonomy" id="36596"/>
    <lineage>
        <taxon>Eukaryota</taxon>
        <taxon>Viridiplantae</taxon>
        <taxon>Streptophyta</taxon>
        <taxon>Embryophyta</taxon>
        <taxon>Tracheophyta</taxon>
        <taxon>Spermatophyta</taxon>
        <taxon>Magnoliopsida</taxon>
        <taxon>eudicotyledons</taxon>
        <taxon>Gunneridae</taxon>
        <taxon>Pentapetalae</taxon>
        <taxon>rosids</taxon>
        <taxon>fabids</taxon>
        <taxon>Rosales</taxon>
        <taxon>Rosaceae</taxon>
        <taxon>Amygdaloideae</taxon>
        <taxon>Amygdaleae</taxon>
        <taxon>Prunus</taxon>
    </lineage>
</organism>
<dbReference type="EMBL" id="CAEKKB010000008">
    <property type="protein sequence ID" value="CAB4320382.1"/>
    <property type="molecule type" value="Genomic_DNA"/>
</dbReference>